<evidence type="ECO:0000313" key="3">
    <source>
        <dbReference type="Proteomes" id="UP000422221"/>
    </source>
</evidence>
<dbReference type="AlphaFoldDB" id="A0A7J4XCC2"/>
<feature type="transmembrane region" description="Helical" evidence="1">
    <location>
        <begin position="25"/>
        <end position="46"/>
    </location>
</feature>
<keyword evidence="1" id="KW-0472">Membrane</keyword>
<reference evidence="2 3" key="1">
    <citation type="journal article" date="2019" name="Nat. Med.">
        <title>A library of human gut bacterial isolates paired with longitudinal multiomics data enables mechanistic microbiome research.</title>
        <authorList>
            <person name="Poyet M."/>
            <person name="Groussin M."/>
            <person name="Gibbons S.M."/>
            <person name="Avila-Pacheco J."/>
            <person name="Jiang X."/>
            <person name="Kearney S.M."/>
            <person name="Perrotta A.R."/>
            <person name="Berdy B."/>
            <person name="Zhao S."/>
            <person name="Lieberman T.D."/>
            <person name="Swanson P.K."/>
            <person name="Smith M."/>
            <person name="Roesemann S."/>
            <person name="Alexander J.E."/>
            <person name="Rich S.A."/>
            <person name="Livny J."/>
            <person name="Vlamakis H."/>
            <person name="Clish C."/>
            <person name="Bullock K."/>
            <person name="Deik A."/>
            <person name="Scott J."/>
            <person name="Pierce K.A."/>
            <person name="Xavier R.J."/>
            <person name="Alm E.J."/>
        </authorList>
    </citation>
    <scope>NUCLEOTIDE SEQUENCE [LARGE SCALE GENOMIC DNA]</scope>
    <source>
        <strain evidence="2 3">BIOML-A10</strain>
    </source>
</reference>
<dbReference type="EMBL" id="VWMK01000041">
    <property type="protein sequence ID" value="KAA3756760.1"/>
    <property type="molecule type" value="Genomic_DNA"/>
</dbReference>
<accession>A0A7J4XCC2</accession>
<protein>
    <submittedName>
        <fullName evidence="2">Uncharacterized protein</fullName>
    </submittedName>
</protein>
<gene>
    <name evidence="2" type="ORF">F3F73_23110</name>
</gene>
<evidence type="ECO:0000256" key="1">
    <source>
        <dbReference type="SAM" id="Phobius"/>
    </source>
</evidence>
<sequence>MQKIGSFVLLSEIDSKLQNRGKIPIFGSLGCATLLPVTYLCGVIFLGRTNFDAKIDIILL</sequence>
<keyword evidence="1" id="KW-0812">Transmembrane</keyword>
<dbReference type="Proteomes" id="UP000422221">
    <property type="component" value="Unassembled WGS sequence"/>
</dbReference>
<comment type="caution">
    <text evidence="2">The sequence shown here is derived from an EMBL/GenBank/DDBJ whole genome shotgun (WGS) entry which is preliminary data.</text>
</comment>
<organism evidence="2 3">
    <name type="scientific">Bacteroides salyersiae</name>
    <dbReference type="NCBI Taxonomy" id="291644"/>
    <lineage>
        <taxon>Bacteria</taxon>
        <taxon>Pseudomonadati</taxon>
        <taxon>Bacteroidota</taxon>
        <taxon>Bacteroidia</taxon>
        <taxon>Bacteroidales</taxon>
        <taxon>Bacteroidaceae</taxon>
        <taxon>Bacteroides</taxon>
    </lineage>
</organism>
<evidence type="ECO:0000313" key="2">
    <source>
        <dbReference type="EMBL" id="KAA3756760.1"/>
    </source>
</evidence>
<keyword evidence="1" id="KW-1133">Transmembrane helix</keyword>
<proteinExistence type="predicted"/>
<name>A0A7J4XCC2_9BACE</name>